<dbReference type="STRING" id="252740.A0A423WCI2"/>
<protein>
    <recommendedName>
        <fullName evidence="3">Trichothecene 3-O-acetyltransferase-like N-terminal domain-containing protein</fullName>
    </recommendedName>
</protein>
<feature type="compositionally biased region" description="Polar residues" evidence="2">
    <location>
        <begin position="245"/>
        <end position="258"/>
    </location>
</feature>
<keyword evidence="1" id="KW-0808">Transferase</keyword>
<name>A0A423WCI2_CYTCH</name>
<dbReference type="Proteomes" id="UP000284375">
    <property type="component" value="Unassembled WGS sequence"/>
</dbReference>
<evidence type="ECO:0000313" key="4">
    <source>
        <dbReference type="EMBL" id="ROW01111.1"/>
    </source>
</evidence>
<accession>A0A423WCI2</accession>
<evidence type="ECO:0000313" key="5">
    <source>
        <dbReference type="Proteomes" id="UP000284375"/>
    </source>
</evidence>
<dbReference type="EMBL" id="LJZO01000007">
    <property type="protein sequence ID" value="ROW01111.1"/>
    <property type="molecule type" value="Genomic_DNA"/>
</dbReference>
<dbReference type="Pfam" id="PF22664">
    <property type="entry name" value="TRI-like_N"/>
    <property type="match status" value="1"/>
</dbReference>
<sequence length="377" mass="41453">MARHTWSALAQRPAPLCLFPFQLDEDYDIDHVSGIFKAGFDAAKQRLPAMGSEAVPAPETKQAGVLKLQKIAEGDMELITIKDLRAGRALFSMTFAELKSRNFPVSAFEAAKICPRSVWPMPGDRLPLSLTQLNFIQGGVIMGWKTYYTWSQVWAEECRRAQGEEILNPIHLPDQIFAHRAQISKASGRNAGRVKDHPEYLVLPCKESPRRVHRPRCYPTRTAAKSFTSHGRPLNAPKAEAAPGNATNPSPTDPGYTSTNDALSALLWRTVMAVQNPVESLGAAADPVSAFALAIDGRSRTNPPWVEFRIYDVSWGKALGEKVHAVRSPEVAVINGCQVTFPAPVQGGLEVLVGVEENCLEKLLHDPLWNRFATAIV</sequence>
<keyword evidence="5" id="KW-1185">Reference proteome</keyword>
<gene>
    <name evidence="4" type="ORF">VSDG_02689</name>
</gene>
<dbReference type="InterPro" id="IPR023213">
    <property type="entry name" value="CAT-like_dom_sf"/>
</dbReference>
<feature type="region of interest" description="Disordered" evidence="2">
    <location>
        <begin position="222"/>
        <end position="258"/>
    </location>
</feature>
<dbReference type="OrthoDB" id="1862401at2759"/>
<organism evidence="4 5">
    <name type="scientific">Cytospora chrysosperma</name>
    <name type="common">Cytospora canker fungus</name>
    <name type="synonym">Sphaeria chrysosperma</name>
    <dbReference type="NCBI Taxonomy" id="252740"/>
    <lineage>
        <taxon>Eukaryota</taxon>
        <taxon>Fungi</taxon>
        <taxon>Dikarya</taxon>
        <taxon>Ascomycota</taxon>
        <taxon>Pezizomycotina</taxon>
        <taxon>Sordariomycetes</taxon>
        <taxon>Sordariomycetidae</taxon>
        <taxon>Diaporthales</taxon>
        <taxon>Cytosporaceae</taxon>
        <taxon>Cytospora</taxon>
    </lineage>
</organism>
<comment type="caution">
    <text evidence="4">The sequence shown here is derived from an EMBL/GenBank/DDBJ whole genome shotgun (WGS) entry which is preliminary data.</text>
</comment>
<reference evidence="4 5" key="1">
    <citation type="submission" date="2015-09" db="EMBL/GenBank/DDBJ databases">
        <title>Host preference determinants of Valsa canker pathogens revealed by comparative genomics.</title>
        <authorList>
            <person name="Yin Z."/>
            <person name="Huang L."/>
        </authorList>
    </citation>
    <scope>NUCLEOTIDE SEQUENCE [LARGE SCALE GENOMIC DNA]</scope>
    <source>
        <strain evidence="4 5">YSFL</strain>
    </source>
</reference>
<dbReference type="GO" id="GO:0016740">
    <property type="term" value="F:transferase activity"/>
    <property type="evidence" value="ECO:0007669"/>
    <property type="project" value="UniProtKB-KW"/>
</dbReference>
<dbReference type="AlphaFoldDB" id="A0A423WCI2"/>
<dbReference type="InterPro" id="IPR054710">
    <property type="entry name" value="Tri101-like_N"/>
</dbReference>
<evidence type="ECO:0000256" key="2">
    <source>
        <dbReference type="SAM" id="MobiDB-lite"/>
    </source>
</evidence>
<proteinExistence type="predicted"/>
<feature type="domain" description="Trichothecene 3-O-acetyltransferase-like N-terminal" evidence="3">
    <location>
        <begin position="19"/>
        <end position="143"/>
    </location>
</feature>
<dbReference type="Gene3D" id="3.30.559.10">
    <property type="entry name" value="Chloramphenicol acetyltransferase-like domain"/>
    <property type="match status" value="2"/>
</dbReference>
<evidence type="ECO:0000256" key="1">
    <source>
        <dbReference type="ARBA" id="ARBA00022679"/>
    </source>
</evidence>
<evidence type="ECO:0000259" key="3">
    <source>
        <dbReference type="Pfam" id="PF22664"/>
    </source>
</evidence>